<accession>A0A2U1FBG0</accession>
<dbReference type="SUPFAM" id="SSF50249">
    <property type="entry name" value="Nucleic acid-binding proteins"/>
    <property type="match status" value="1"/>
</dbReference>
<keyword evidence="14" id="KW-0046">Antibiotic resistance</keyword>
<dbReference type="GO" id="GO:0006629">
    <property type="term" value="P:lipid metabolic process"/>
    <property type="evidence" value="ECO:0007669"/>
    <property type="project" value="UniProtKB-KW"/>
</dbReference>
<evidence type="ECO:0000256" key="6">
    <source>
        <dbReference type="ARBA" id="ARBA00022679"/>
    </source>
</evidence>
<dbReference type="RefSeq" id="WP_116708715.1">
    <property type="nucleotide sequence ID" value="NZ_QEKW01000006.1"/>
</dbReference>
<dbReference type="NCBIfam" id="TIGR00499">
    <property type="entry name" value="lysS_bact"/>
    <property type="match status" value="1"/>
</dbReference>
<dbReference type="GO" id="GO:0046677">
    <property type="term" value="P:response to antibiotic"/>
    <property type="evidence" value="ECO:0007669"/>
    <property type="project" value="UniProtKB-KW"/>
</dbReference>
<dbReference type="PROSITE" id="PS50862">
    <property type="entry name" value="AA_TRNA_LIGASE_II"/>
    <property type="match status" value="1"/>
</dbReference>
<keyword evidence="15" id="KW-0511">Multifunctional enzyme</keyword>
<evidence type="ECO:0000256" key="4">
    <source>
        <dbReference type="ARBA" id="ARBA00022475"/>
    </source>
</evidence>
<dbReference type="AlphaFoldDB" id="A0A2U1FBG0"/>
<dbReference type="Pfam" id="PF09924">
    <property type="entry name" value="LPG_synthase_C"/>
    <property type="match status" value="1"/>
</dbReference>
<comment type="similarity">
    <text evidence="3">In the C-terminal section; belongs to the class-II aminoacyl-tRNA synthetase family.</text>
</comment>
<feature type="domain" description="Aminoacyl-transfer RNA synthetases class-II family profile" evidence="22">
    <location>
        <begin position="198"/>
        <end position="520"/>
    </location>
</feature>
<dbReference type="EMBL" id="QEKW01000006">
    <property type="protein sequence ID" value="PVZ09531.1"/>
    <property type="molecule type" value="Genomic_DNA"/>
</dbReference>
<dbReference type="Proteomes" id="UP000245639">
    <property type="component" value="Unassembled WGS sequence"/>
</dbReference>
<evidence type="ECO:0000256" key="11">
    <source>
        <dbReference type="ARBA" id="ARBA00022989"/>
    </source>
</evidence>
<comment type="function">
    <text evidence="16">Catalyzes the production of L-lysyl-tRNA(Lys)transfer and the transfer of a lysyl group from L-lysyl-tRNA(Lys) to membrane-bound phosphatidylglycerol (PG), which produces lysylphosphatidylglycerol (LPG), one of the components of the bacterial membrane with a positive net charge. LPG synthesis contributes to the resistance to cationic antimicrobial peptides (CAMPs) and likely protects M.tuberculosis against the CAMPs produced by competiting microorganisms (bacteriocins). In fact, the modification of anionic phosphatidylglycerol with positively charged L-lysine results in repulsion of the peptides.</text>
</comment>
<feature type="transmembrane region" description="Helical" evidence="21">
    <location>
        <begin position="678"/>
        <end position="697"/>
    </location>
</feature>
<evidence type="ECO:0000256" key="5">
    <source>
        <dbReference type="ARBA" id="ARBA00022598"/>
    </source>
</evidence>
<feature type="region of interest" description="Disordered" evidence="20">
    <location>
        <begin position="1"/>
        <end position="29"/>
    </location>
</feature>
<dbReference type="InterPro" id="IPR006195">
    <property type="entry name" value="aa-tRNA-synth_II"/>
</dbReference>
<keyword evidence="10 19" id="KW-0067">ATP-binding</keyword>
<keyword evidence="9 19" id="KW-0547">Nucleotide-binding</keyword>
<dbReference type="GO" id="GO:0004824">
    <property type="term" value="F:lysine-tRNA ligase activity"/>
    <property type="evidence" value="ECO:0007669"/>
    <property type="project" value="UniProtKB-UniRule"/>
</dbReference>
<keyword evidence="12" id="KW-0443">Lipid metabolism</keyword>
<evidence type="ECO:0000256" key="7">
    <source>
        <dbReference type="ARBA" id="ARBA00022692"/>
    </source>
</evidence>
<feature type="binding site" evidence="19">
    <location>
        <position position="432"/>
    </location>
    <ligand>
        <name>Mg(2+)</name>
        <dbReference type="ChEBI" id="CHEBI:18420"/>
        <label>1</label>
    </ligand>
</feature>
<keyword evidence="7 21" id="KW-0812">Transmembrane</keyword>
<evidence type="ECO:0000256" key="2">
    <source>
        <dbReference type="ARBA" id="ARBA00005270"/>
    </source>
</evidence>
<dbReference type="PANTHER" id="PTHR42918">
    <property type="entry name" value="LYSYL-TRNA SYNTHETASE"/>
    <property type="match status" value="1"/>
</dbReference>
<dbReference type="OrthoDB" id="9802326at2"/>
<dbReference type="InterPro" id="IPR004364">
    <property type="entry name" value="Aa-tRNA-synt_II"/>
</dbReference>
<dbReference type="NCBIfam" id="NF001756">
    <property type="entry name" value="PRK00484.1"/>
    <property type="match status" value="1"/>
</dbReference>
<organism evidence="23 24">
    <name type="scientific">Actinomycetospora cinnamomea</name>
    <dbReference type="NCBI Taxonomy" id="663609"/>
    <lineage>
        <taxon>Bacteria</taxon>
        <taxon>Bacillati</taxon>
        <taxon>Actinomycetota</taxon>
        <taxon>Actinomycetes</taxon>
        <taxon>Pseudonocardiales</taxon>
        <taxon>Pseudonocardiaceae</taxon>
        <taxon>Actinomycetospora</taxon>
    </lineage>
</organism>
<sequence length="1171" mass="126230">MDAHTDADPDAPTDGHPDSDPSQAHGVHLGQQDIRAAKLAARRAAGETEPYRWPVDGGRNTALADIRAAHGELAPDTVTQEQVCVAGRLMGLRRQGGLSFGTLRDRTGTIQLFVDTAVVGHDAHAAIDDLDRGDWVGVRGTVMTTRRGELSIRVDECALLAKALRPPAGGHHGLADVETRYRQRYADLEVNERTREIFRIRHAAVRAIREHLAGVGFTEVEGPVLQSIQGGASARPFVTHHNALDLDMYLRIALELHLKRLIVGGMERVFELGRVFRNEGVDTRHNPEFTMLEAYQAFADYHDMMDLTEGMVVAAARAALGSEDSDITVHYQGQEIDLRPPWPRQRFADMIADRTGAVMHPDMPIDEARRILDGLGIAWEQGWGAGRLMKEVYDERVQHDVVGPVFCIDYPREVSPLARAHREDPAYSERFELIVAGFELCNAYSEQNDPVEQMAAFEDEAQAKRNGDPEAGDIDLDYVRALEYGMPPTGGLGIGIDRLVMLLASVDSIREVILFPTLRPEFAPPPGGGPGGAHRPVLPPTGLPAAALAAATPQAPVAVPAGASASAVTPAVVTTDDEGPARRPGIVTLVAGLTALAGLLHLLVHVPIVHERLGDRVSLDLVPPWFAVTGHVLSAAIGLLLILLADQLNKRKQAAWRVAVVLSALAVVAHVLKGPHQVGLGISVLILALLLVARGHFRAPADPPSLLRLVRFVPIYLACVLAFGFVSLGLQSGRMTPELTFLGGLETIFGGLVGIDGPYTFERRGFAATFPAALLALGIVGLVVFLILLFRPLTARDPHTRDDWTRAQALVHTYGWDTLAAFALRDDKSFFFSSDGRAMIAYTYLGGYALAAGDPIGDEASLPRVVDEFLAMCSRRAWTPAFLAAREEDTREGGLLASRGFRSFYLGDEAIIDCPSFTLEGRERKSVRAAVRRVERTHHFQMIAESAASPKLVEALNAISEKWRGKNPERGFTMSLSQDITGSAANSDFLLCVALDADGVPGGFLRLVPAHGGPATGTTFGYTLDLMRHDPGAPNGMTEFLIARSATALGERGVTRLSMNFAMWGRLFAEDVPFTATQKLARRAVGVLNPFFQVRSLHDFNAKFGPQWLPRVLAYRSPADLPRVGLLYAGAEGFLAVPGLGPLFVPAAVGGAPSPSGSAATGSATDTARAA</sequence>
<dbReference type="InterPro" id="IPR004365">
    <property type="entry name" value="NA-bd_OB_tRNA"/>
</dbReference>
<evidence type="ECO:0000256" key="20">
    <source>
        <dbReference type="SAM" id="MobiDB-lite"/>
    </source>
</evidence>
<dbReference type="GO" id="GO:0000049">
    <property type="term" value="F:tRNA binding"/>
    <property type="evidence" value="ECO:0007669"/>
    <property type="project" value="TreeGrafter"/>
</dbReference>
<reference evidence="23 24" key="1">
    <citation type="submission" date="2018-04" db="EMBL/GenBank/DDBJ databases">
        <title>Genomic Encyclopedia of Type Strains, Phase IV (KMG-IV): sequencing the most valuable type-strain genomes for metagenomic binning, comparative biology and taxonomic classification.</title>
        <authorList>
            <person name="Goeker M."/>
        </authorList>
    </citation>
    <scope>NUCLEOTIDE SEQUENCE [LARGE SCALE GENOMIC DNA]</scope>
    <source>
        <strain evidence="23 24">DSM 45771</strain>
    </source>
</reference>
<evidence type="ECO:0000256" key="8">
    <source>
        <dbReference type="ARBA" id="ARBA00022723"/>
    </source>
</evidence>
<evidence type="ECO:0000256" key="12">
    <source>
        <dbReference type="ARBA" id="ARBA00023098"/>
    </source>
</evidence>
<feature type="transmembrane region" description="Helical" evidence="21">
    <location>
        <begin position="654"/>
        <end position="672"/>
    </location>
</feature>
<comment type="caution">
    <text evidence="23">The sequence shown here is derived from an EMBL/GenBank/DDBJ whole genome shotgun (WGS) entry which is preliminary data.</text>
</comment>
<evidence type="ECO:0000256" key="21">
    <source>
        <dbReference type="SAM" id="Phobius"/>
    </source>
</evidence>
<keyword evidence="5 19" id="KW-0436">Ligase</keyword>
<feature type="transmembrane region" description="Helical" evidence="21">
    <location>
        <begin position="709"/>
        <end position="730"/>
    </location>
</feature>
<keyword evidence="11 21" id="KW-1133">Transmembrane helix</keyword>
<dbReference type="InterPro" id="IPR002313">
    <property type="entry name" value="Lys-tRNA-ligase_II"/>
</dbReference>
<dbReference type="CDD" id="cd00775">
    <property type="entry name" value="LysRS_core"/>
    <property type="match status" value="1"/>
</dbReference>
<evidence type="ECO:0000256" key="18">
    <source>
        <dbReference type="ARBA" id="ARBA00048573"/>
    </source>
</evidence>
<gene>
    <name evidence="19" type="primary">lysS</name>
    <name evidence="23" type="ORF">C8D89_106195</name>
</gene>
<comment type="subcellular location">
    <subcellularLocation>
        <location evidence="1">Cell membrane</location>
        <topology evidence="1">Multi-pass membrane protein</topology>
    </subcellularLocation>
    <subcellularLocation>
        <location evidence="19">Cytoplasm</location>
    </subcellularLocation>
</comment>
<dbReference type="GO" id="GO:0005829">
    <property type="term" value="C:cytosol"/>
    <property type="evidence" value="ECO:0007669"/>
    <property type="project" value="TreeGrafter"/>
</dbReference>
<dbReference type="GO" id="GO:0005524">
    <property type="term" value="F:ATP binding"/>
    <property type="evidence" value="ECO:0007669"/>
    <property type="project" value="UniProtKB-UniRule"/>
</dbReference>
<evidence type="ECO:0000313" key="23">
    <source>
        <dbReference type="EMBL" id="PVZ09531.1"/>
    </source>
</evidence>
<comment type="similarity">
    <text evidence="19">Belongs to the class-II aminoacyl-tRNA synthetase family.</text>
</comment>
<evidence type="ECO:0000259" key="22">
    <source>
        <dbReference type="PROSITE" id="PS50862"/>
    </source>
</evidence>
<dbReference type="Pfam" id="PF01336">
    <property type="entry name" value="tRNA_anti-codon"/>
    <property type="match status" value="1"/>
</dbReference>
<name>A0A2U1FBG0_9PSEU</name>
<dbReference type="InterPro" id="IPR045864">
    <property type="entry name" value="aa-tRNA-synth_II/BPL/LPL"/>
</dbReference>
<feature type="transmembrane region" description="Helical" evidence="21">
    <location>
        <begin position="586"/>
        <end position="604"/>
    </location>
</feature>
<comment type="catalytic activity">
    <reaction evidence="17">
        <text>L-lysyl-tRNA(Lys) + a 1,2-diacyl-sn-glycero-3-phospho-(1'-sn-glycerol) = a 1,2-diacyl-sn-glycero-3-phospho-1'-(3'-O-L-lysyl)-sn-glycerol + tRNA(Lys)</text>
        <dbReference type="Rhea" id="RHEA:10668"/>
        <dbReference type="Rhea" id="RHEA-COMP:9696"/>
        <dbReference type="Rhea" id="RHEA-COMP:9697"/>
        <dbReference type="ChEBI" id="CHEBI:64716"/>
        <dbReference type="ChEBI" id="CHEBI:75792"/>
        <dbReference type="ChEBI" id="CHEBI:78442"/>
        <dbReference type="ChEBI" id="CHEBI:78529"/>
        <dbReference type="EC" id="2.3.2.3"/>
    </reaction>
</comment>
<dbReference type="InterPro" id="IPR044136">
    <property type="entry name" value="Lys-tRNA-ligase_II_N"/>
</dbReference>
<keyword evidence="8 19" id="KW-0479">Metal-binding</keyword>
<dbReference type="Gene3D" id="2.40.50.140">
    <property type="entry name" value="Nucleic acid-binding proteins"/>
    <property type="match status" value="1"/>
</dbReference>
<keyword evidence="24" id="KW-1185">Reference proteome</keyword>
<feature type="transmembrane region" description="Helical" evidence="21">
    <location>
        <begin position="624"/>
        <end position="645"/>
    </location>
</feature>
<evidence type="ECO:0000313" key="24">
    <source>
        <dbReference type="Proteomes" id="UP000245639"/>
    </source>
</evidence>
<dbReference type="PRINTS" id="PR00982">
    <property type="entry name" value="TRNASYNTHLYS"/>
</dbReference>
<evidence type="ECO:0000256" key="19">
    <source>
        <dbReference type="HAMAP-Rule" id="MF_00252"/>
    </source>
</evidence>
<dbReference type="GO" id="GO:0050071">
    <property type="term" value="F:phosphatidylglycerol lysyltransferase activity"/>
    <property type="evidence" value="ECO:0007669"/>
    <property type="project" value="UniProtKB-EC"/>
</dbReference>
<evidence type="ECO:0000256" key="13">
    <source>
        <dbReference type="ARBA" id="ARBA00023146"/>
    </source>
</evidence>
<dbReference type="SUPFAM" id="SSF55681">
    <property type="entry name" value="Class II aaRS and biotin synthetases"/>
    <property type="match status" value="1"/>
</dbReference>
<comment type="similarity">
    <text evidence="2">In the N-terminal section; belongs to the LPG synthetase family.</text>
</comment>
<evidence type="ECO:0000256" key="15">
    <source>
        <dbReference type="ARBA" id="ARBA00023268"/>
    </source>
</evidence>
<dbReference type="PANTHER" id="PTHR42918:SF15">
    <property type="entry name" value="LYSINE--TRNA LIGASE, CHLOROPLASTIC_MITOCHONDRIAL"/>
    <property type="match status" value="1"/>
</dbReference>
<keyword evidence="4" id="KW-1003">Cell membrane</keyword>
<comment type="catalytic activity">
    <reaction evidence="18 19">
        <text>tRNA(Lys) + L-lysine + ATP = L-lysyl-tRNA(Lys) + AMP + diphosphate</text>
        <dbReference type="Rhea" id="RHEA:20792"/>
        <dbReference type="Rhea" id="RHEA-COMP:9696"/>
        <dbReference type="Rhea" id="RHEA-COMP:9697"/>
        <dbReference type="ChEBI" id="CHEBI:30616"/>
        <dbReference type="ChEBI" id="CHEBI:32551"/>
        <dbReference type="ChEBI" id="CHEBI:33019"/>
        <dbReference type="ChEBI" id="CHEBI:78442"/>
        <dbReference type="ChEBI" id="CHEBI:78529"/>
        <dbReference type="ChEBI" id="CHEBI:456215"/>
        <dbReference type="EC" id="6.1.1.6"/>
    </reaction>
</comment>
<feature type="compositionally biased region" description="Basic and acidic residues" evidence="20">
    <location>
        <begin position="1"/>
        <end position="19"/>
    </location>
</feature>
<dbReference type="InterPro" id="IPR031553">
    <property type="entry name" value="tRNA-synt_2_TM"/>
</dbReference>
<evidence type="ECO:0000256" key="10">
    <source>
        <dbReference type="ARBA" id="ARBA00022840"/>
    </source>
</evidence>
<dbReference type="Pfam" id="PF00152">
    <property type="entry name" value="tRNA-synt_2"/>
    <property type="match status" value="1"/>
</dbReference>
<dbReference type="InterPro" id="IPR018149">
    <property type="entry name" value="Lys-tRNA-synth_II_C"/>
</dbReference>
<keyword evidence="19" id="KW-0963">Cytoplasm</keyword>
<evidence type="ECO:0000256" key="9">
    <source>
        <dbReference type="ARBA" id="ARBA00022741"/>
    </source>
</evidence>
<evidence type="ECO:0000256" key="14">
    <source>
        <dbReference type="ARBA" id="ARBA00023251"/>
    </source>
</evidence>
<keyword evidence="6" id="KW-0808">Transferase</keyword>
<evidence type="ECO:0000256" key="17">
    <source>
        <dbReference type="ARBA" id="ARBA00047540"/>
    </source>
</evidence>
<dbReference type="Gene3D" id="3.30.930.10">
    <property type="entry name" value="Bira Bifunctional Protein, Domain 2"/>
    <property type="match status" value="1"/>
</dbReference>
<keyword evidence="21" id="KW-0472">Membrane</keyword>
<evidence type="ECO:0000256" key="3">
    <source>
        <dbReference type="ARBA" id="ARBA00009968"/>
    </source>
</evidence>
<comment type="cofactor">
    <cofactor evidence="19">
        <name>Mg(2+)</name>
        <dbReference type="ChEBI" id="CHEBI:18420"/>
    </cofactor>
    <text evidence="19">Binds 3 Mg(2+) ions per subunit.</text>
</comment>
<proteinExistence type="inferred from homology"/>
<feature type="transmembrane region" description="Helical" evidence="21">
    <location>
        <begin position="766"/>
        <end position="790"/>
    </location>
</feature>
<feature type="binding site" evidence="19">
    <location>
        <position position="439"/>
    </location>
    <ligand>
        <name>Mg(2+)</name>
        <dbReference type="ChEBI" id="CHEBI:18420"/>
        <label>2</label>
    </ligand>
</feature>
<dbReference type="HAMAP" id="MF_00252">
    <property type="entry name" value="Lys_tRNA_synth_class2"/>
    <property type="match status" value="1"/>
</dbReference>
<keyword evidence="13 19" id="KW-0030">Aminoacyl-tRNA synthetase</keyword>
<feature type="binding site" evidence="19">
    <location>
        <position position="439"/>
    </location>
    <ligand>
        <name>Mg(2+)</name>
        <dbReference type="ChEBI" id="CHEBI:18420"/>
        <label>1</label>
    </ligand>
</feature>
<evidence type="ECO:0000256" key="1">
    <source>
        <dbReference type="ARBA" id="ARBA00004651"/>
    </source>
</evidence>
<comment type="subunit">
    <text evidence="19">Homodimer.</text>
</comment>
<protein>
    <recommendedName>
        <fullName evidence="19">Lysine--tRNA ligase</fullName>
        <ecNumber evidence="19">6.1.1.6</ecNumber>
    </recommendedName>
    <alternativeName>
        <fullName evidence="19">Lysyl-tRNA synthetase</fullName>
        <shortName evidence="19">LysRS</shortName>
    </alternativeName>
</protein>
<keyword evidence="19" id="KW-0648">Protein biosynthesis</keyword>
<dbReference type="GO" id="GO:0006430">
    <property type="term" value="P:lysyl-tRNA aminoacylation"/>
    <property type="evidence" value="ECO:0007669"/>
    <property type="project" value="UniProtKB-UniRule"/>
</dbReference>
<dbReference type="Pfam" id="PF16995">
    <property type="entry name" value="tRNA-synt_2_TM"/>
    <property type="match status" value="1"/>
</dbReference>
<evidence type="ECO:0000256" key="16">
    <source>
        <dbReference type="ARBA" id="ARBA00024681"/>
    </source>
</evidence>
<keyword evidence="19" id="KW-0460">Magnesium</keyword>
<dbReference type="InterPro" id="IPR012340">
    <property type="entry name" value="NA-bd_OB-fold"/>
</dbReference>
<dbReference type="GO" id="GO:0000287">
    <property type="term" value="F:magnesium ion binding"/>
    <property type="evidence" value="ECO:0007669"/>
    <property type="project" value="UniProtKB-UniRule"/>
</dbReference>
<dbReference type="CDD" id="cd04322">
    <property type="entry name" value="LysRS_N"/>
    <property type="match status" value="1"/>
</dbReference>
<dbReference type="GO" id="GO:0005886">
    <property type="term" value="C:plasma membrane"/>
    <property type="evidence" value="ECO:0007669"/>
    <property type="project" value="UniProtKB-SubCell"/>
</dbReference>
<dbReference type="EC" id="6.1.1.6" evidence="19"/>
<dbReference type="InterPro" id="IPR024320">
    <property type="entry name" value="LPG_synthase_C"/>
</dbReference>